<dbReference type="GO" id="GO:0005829">
    <property type="term" value="C:cytosol"/>
    <property type="evidence" value="ECO:0007669"/>
    <property type="project" value="TreeGrafter"/>
</dbReference>
<dbReference type="SUPFAM" id="SSF111384">
    <property type="entry name" value="OmpH-like"/>
    <property type="match status" value="1"/>
</dbReference>
<evidence type="ECO:0000256" key="2">
    <source>
        <dbReference type="ARBA" id="ARBA00022729"/>
    </source>
</evidence>
<keyword evidence="6" id="KW-1185">Reference proteome</keyword>
<dbReference type="PROSITE" id="PS51257">
    <property type="entry name" value="PROKAR_LIPOPROTEIN"/>
    <property type="match status" value="1"/>
</dbReference>
<evidence type="ECO:0000313" key="5">
    <source>
        <dbReference type="EMBL" id="MSS27049.1"/>
    </source>
</evidence>
<dbReference type="AlphaFoldDB" id="A0A6L5XJ04"/>
<keyword evidence="2 4" id="KW-0732">Signal</keyword>
<dbReference type="Pfam" id="PF03938">
    <property type="entry name" value="OmpH"/>
    <property type="match status" value="1"/>
</dbReference>
<evidence type="ECO:0000256" key="1">
    <source>
        <dbReference type="ARBA" id="ARBA00009091"/>
    </source>
</evidence>
<feature type="chain" id="PRO_5026937691" evidence="4">
    <location>
        <begin position="20"/>
        <end position="197"/>
    </location>
</feature>
<protein>
    <submittedName>
        <fullName evidence="5">OmpH family outer membrane protein</fullName>
    </submittedName>
</protein>
<feature type="compositionally biased region" description="Basic and acidic residues" evidence="3">
    <location>
        <begin position="177"/>
        <end position="197"/>
    </location>
</feature>
<dbReference type="InterPro" id="IPR005632">
    <property type="entry name" value="Chaperone_Skp"/>
</dbReference>
<dbReference type="SMART" id="SM00935">
    <property type="entry name" value="OmpH"/>
    <property type="match status" value="1"/>
</dbReference>
<dbReference type="GO" id="GO:0050821">
    <property type="term" value="P:protein stabilization"/>
    <property type="evidence" value="ECO:0007669"/>
    <property type="project" value="TreeGrafter"/>
</dbReference>
<feature type="region of interest" description="Disordered" evidence="3">
    <location>
        <begin position="158"/>
        <end position="197"/>
    </location>
</feature>
<proteinExistence type="inferred from homology"/>
<comment type="similarity">
    <text evidence="1">Belongs to the Skp family.</text>
</comment>
<accession>A0A6L5XJ04</accession>
<dbReference type="RefSeq" id="WP_154509053.1">
    <property type="nucleotide sequence ID" value="NZ_DBFWWU010000018.1"/>
</dbReference>
<dbReference type="Gene3D" id="3.30.910.20">
    <property type="entry name" value="Skp domain"/>
    <property type="match status" value="1"/>
</dbReference>
<dbReference type="Proteomes" id="UP000477488">
    <property type="component" value="Unassembled WGS sequence"/>
</dbReference>
<feature type="signal peptide" evidence="4">
    <location>
        <begin position="1"/>
        <end position="19"/>
    </location>
</feature>
<dbReference type="PANTHER" id="PTHR35089">
    <property type="entry name" value="CHAPERONE PROTEIN SKP"/>
    <property type="match status" value="1"/>
</dbReference>
<evidence type="ECO:0000313" key="6">
    <source>
        <dbReference type="Proteomes" id="UP000477488"/>
    </source>
</evidence>
<dbReference type="PANTHER" id="PTHR35089:SF1">
    <property type="entry name" value="CHAPERONE PROTEIN SKP"/>
    <property type="match status" value="1"/>
</dbReference>
<gene>
    <name evidence="5" type="ORF">FYJ44_03090</name>
</gene>
<comment type="caution">
    <text evidence="5">The sequence shown here is derived from an EMBL/GenBank/DDBJ whole genome shotgun (WGS) entry which is preliminary data.</text>
</comment>
<dbReference type="GO" id="GO:0051082">
    <property type="term" value="F:unfolded protein binding"/>
    <property type="evidence" value="ECO:0007669"/>
    <property type="project" value="InterPro"/>
</dbReference>
<name>A0A6L5XJ04_9BACT</name>
<organism evidence="5 6">
    <name type="scientific">Desulfovibrio porci</name>
    <dbReference type="NCBI Taxonomy" id="2605782"/>
    <lineage>
        <taxon>Bacteria</taxon>
        <taxon>Pseudomonadati</taxon>
        <taxon>Thermodesulfobacteriota</taxon>
        <taxon>Desulfovibrionia</taxon>
        <taxon>Desulfovibrionales</taxon>
        <taxon>Desulfovibrionaceae</taxon>
        <taxon>Desulfovibrio</taxon>
    </lineage>
</organism>
<feature type="compositionally biased region" description="Low complexity" evidence="3">
    <location>
        <begin position="165"/>
        <end position="176"/>
    </location>
</feature>
<sequence>MRIRLFMPLVFVLSFMLLACQQTETKDAQPKLAVVDMARIMRDSEPGKAGVKFLESLQSGMQEKLNAIQARLEKDPKDEAAQKELQGVYMASQQRMQAEQQNVVNLLYDTIQRVLNAYREQQGYDIILSAEVAAAFNPKADVTAAVIAEVNKQKIDFKPLPEPAAPEAAPAPAAQPQEKEQPKEQPKADAPENGKKK</sequence>
<reference evidence="5 6" key="1">
    <citation type="submission" date="2019-09" db="EMBL/GenBank/DDBJ databases">
        <title>In-depth cultivation of the pig gut microbiome towards novel bacterial diversity and tailored functional studies.</title>
        <authorList>
            <person name="Wylensek D."/>
            <person name="Hitch T.C.A."/>
            <person name="Clavel T."/>
        </authorList>
    </citation>
    <scope>NUCLEOTIDE SEQUENCE [LARGE SCALE GENOMIC DNA]</scope>
    <source>
        <strain evidence="5 6">PG-178-WT-4</strain>
    </source>
</reference>
<dbReference type="InterPro" id="IPR024930">
    <property type="entry name" value="Skp_dom_sf"/>
</dbReference>
<evidence type="ECO:0000256" key="3">
    <source>
        <dbReference type="SAM" id="MobiDB-lite"/>
    </source>
</evidence>
<evidence type="ECO:0000256" key="4">
    <source>
        <dbReference type="SAM" id="SignalP"/>
    </source>
</evidence>
<dbReference type="EMBL" id="VUMH01000002">
    <property type="protein sequence ID" value="MSS27049.1"/>
    <property type="molecule type" value="Genomic_DNA"/>
</dbReference>